<dbReference type="AlphaFoldDB" id="A0A344TD21"/>
<proteinExistence type="predicted"/>
<protein>
    <submittedName>
        <fullName evidence="1">Uncharacterized protein</fullName>
    </submittedName>
</protein>
<accession>A0A344TD21</accession>
<dbReference type="Proteomes" id="UP000251993">
    <property type="component" value="Chromosome"/>
</dbReference>
<dbReference type="KEGG" id="run:DR864_01765"/>
<keyword evidence="2" id="KW-1185">Reference proteome</keyword>
<dbReference type="OrthoDB" id="1467525at2"/>
<gene>
    <name evidence="1" type="ORF">DR864_01765</name>
</gene>
<evidence type="ECO:0000313" key="2">
    <source>
        <dbReference type="Proteomes" id="UP000251993"/>
    </source>
</evidence>
<dbReference type="EMBL" id="CP030850">
    <property type="protein sequence ID" value="AXE16542.1"/>
    <property type="molecule type" value="Genomic_DNA"/>
</dbReference>
<evidence type="ECO:0000313" key="1">
    <source>
        <dbReference type="EMBL" id="AXE16542.1"/>
    </source>
</evidence>
<sequence>MYFLSYFAFFKSNNVLLKYAGRYFMLFVLLGGCTRQKCDDCLNQPAGSAFFPTEVGRFVEYDVREEGYTLDGSVAIRQYQLKEVVAERYTDPTGQAAYRIARFRRNADGQRWQADSTITLRILTDYAVRNENGKDYVKMLFPPAERNVWNGNLYNNAGEDNYELKNVNKPYTTGTTTFDQTAMVIQQNDSTLVNQDKRVEVYAVGVGLVYRERIQLQFCSSSPACVGKAKIDFGNRQYFRFKAAGKE</sequence>
<name>A0A344TD21_9BACT</name>
<dbReference type="RefSeq" id="WP_114065329.1">
    <property type="nucleotide sequence ID" value="NZ_CP030850.1"/>
</dbReference>
<organism evidence="1 2">
    <name type="scientific">Runella rosea</name>
    <dbReference type="NCBI Taxonomy" id="2259595"/>
    <lineage>
        <taxon>Bacteria</taxon>
        <taxon>Pseudomonadati</taxon>
        <taxon>Bacteroidota</taxon>
        <taxon>Cytophagia</taxon>
        <taxon>Cytophagales</taxon>
        <taxon>Spirosomataceae</taxon>
        <taxon>Runella</taxon>
    </lineage>
</organism>
<reference evidence="1 2" key="1">
    <citation type="submission" date="2018-07" db="EMBL/GenBank/DDBJ databases">
        <title>Genome sequencing of Runella.</title>
        <authorList>
            <person name="Baek M.-G."/>
            <person name="Yi H."/>
        </authorList>
    </citation>
    <scope>NUCLEOTIDE SEQUENCE [LARGE SCALE GENOMIC DNA]</scope>
    <source>
        <strain evidence="1 2">HYN0085</strain>
    </source>
</reference>